<dbReference type="EMBL" id="RCCI01000005">
    <property type="protein sequence ID" value="RLJ64700.1"/>
    <property type="molecule type" value="Genomic_DNA"/>
</dbReference>
<evidence type="ECO:0000256" key="3">
    <source>
        <dbReference type="ARBA" id="ARBA00022618"/>
    </source>
</evidence>
<keyword evidence="1 9" id="KW-1003">Cell membrane</keyword>
<reference evidence="11 12" key="1">
    <citation type="submission" date="2018-10" db="EMBL/GenBank/DDBJ databases">
        <title>Genomic Encyclopedia of Type Strains, Phase IV (KMG-IV): sequencing the most valuable type-strain genomes for metagenomic binning, comparative biology and taxonomic classification.</title>
        <authorList>
            <person name="Goeker M."/>
        </authorList>
    </citation>
    <scope>NUCLEOTIDE SEQUENCE [LARGE SCALE GENOMIC DNA]</scope>
    <source>
        <strain evidence="11 12">DSM 26916</strain>
    </source>
</reference>
<evidence type="ECO:0000256" key="5">
    <source>
        <dbReference type="ARBA" id="ARBA00022989"/>
    </source>
</evidence>
<keyword evidence="5" id="KW-1133">Transmembrane helix</keyword>
<dbReference type="OrthoDB" id="8521018at2"/>
<evidence type="ECO:0000313" key="12">
    <source>
        <dbReference type="Proteomes" id="UP000268908"/>
    </source>
</evidence>
<dbReference type="InterPro" id="IPR007449">
    <property type="entry name" value="ZipA_FtsZ-bd_C"/>
</dbReference>
<keyword evidence="4 9" id="KW-0812">Transmembrane</keyword>
<comment type="similarity">
    <text evidence="8">Belongs to the ZipA family.</text>
</comment>
<dbReference type="PANTHER" id="PTHR38685">
    <property type="entry name" value="CELL DIVISION PROTEIN ZIPA"/>
    <property type="match status" value="1"/>
</dbReference>
<dbReference type="InterPro" id="IPR036765">
    <property type="entry name" value="ZipA_FtsZ-bd_C_sf"/>
</dbReference>
<evidence type="ECO:0000256" key="1">
    <source>
        <dbReference type="ARBA" id="ARBA00022475"/>
    </source>
</evidence>
<feature type="domain" description="ZipA C-terminal FtsZ-binding" evidence="10">
    <location>
        <begin position="215"/>
        <end position="341"/>
    </location>
</feature>
<evidence type="ECO:0000256" key="8">
    <source>
        <dbReference type="RuleBase" id="RU003612"/>
    </source>
</evidence>
<evidence type="ECO:0000256" key="4">
    <source>
        <dbReference type="ARBA" id="ARBA00022692"/>
    </source>
</evidence>
<dbReference type="Pfam" id="PF04354">
    <property type="entry name" value="ZipA_C"/>
    <property type="match status" value="1"/>
</dbReference>
<keyword evidence="2 9" id="KW-0997">Cell inner membrane</keyword>
<evidence type="ECO:0000256" key="7">
    <source>
        <dbReference type="ARBA" id="ARBA00023306"/>
    </source>
</evidence>
<evidence type="ECO:0000256" key="9">
    <source>
        <dbReference type="RuleBase" id="RU003613"/>
    </source>
</evidence>
<evidence type="ECO:0000256" key="6">
    <source>
        <dbReference type="ARBA" id="ARBA00023136"/>
    </source>
</evidence>
<evidence type="ECO:0000256" key="2">
    <source>
        <dbReference type="ARBA" id="ARBA00022519"/>
    </source>
</evidence>
<evidence type="ECO:0000313" key="11">
    <source>
        <dbReference type="EMBL" id="RLJ64700.1"/>
    </source>
</evidence>
<dbReference type="InterPro" id="IPR011919">
    <property type="entry name" value="Cell_div_ZipA"/>
</dbReference>
<dbReference type="GO" id="GO:0005886">
    <property type="term" value="C:plasma membrane"/>
    <property type="evidence" value="ECO:0007669"/>
    <property type="project" value="UniProtKB-SubCell"/>
</dbReference>
<accession>A0A497XCN9</accession>
<comment type="subcellular location">
    <subcellularLocation>
        <location evidence="9">Cell inner membrane</location>
        <topology evidence="9">Single-pass type I membrane protein</topology>
    </subcellularLocation>
</comment>
<dbReference type="AlphaFoldDB" id="A0A497XCN9"/>
<sequence length="365" mass="38500">MAISELQLALIGVGAAAVAGVWGYNKWQERKHRQLAERILRGGGQTDVLLDATAAPKGVGATGDDAVIDSTQRVEPVFPPETEVEPLAADASDSPWADPLADGVGRLEFVEAVAAPALWAAQAEWAGHLAKPLNWVAQVGGEWRRLTAHDAGRYTVFLAAQQLADRRGAVSETELTVFAEGVRHLAAQLGGVATVPEVGTMLEQARALDEFCAGVDVQLSINIADPGGTAFAGTKLRGLAEAAGMKLDDDGRYHACDEQGETLYTLGNLGVELFEADSLGSLATHGVTLTLDVPNVGQGARVFDRMVVTARQFAQGLGGVLVDAQRAPLTDAMIAGIRAKIEEIQVRMEARQIVAGSARAHRLFS</sequence>
<dbReference type="GO" id="GO:0000917">
    <property type="term" value="P:division septum assembly"/>
    <property type="evidence" value="ECO:0007669"/>
    <property type="project" value="TreeGrafter"/>
</dbReference>
<keyword evidence="12" id="KW-1185">Reference proteome</keyword>
<keyword evidence="3 8" id="KW-0132">Cell division</keyword>
<dbReference type="PANTHER" id="PTHR38685:SF1">
    <property type="entry name" value="CELL DIVISION PROTEIN ZIPA"/>
    <property type="match status" value="1"/>
</dbReference>
<dbReference type="GO" id="GO:0032153">
    <property type="term" value="C:cell division site"/>
    <property type="evidence" value="ECO:0007669"/>
    <property type="project" value="TreeGrafter"/>
</dbReference>
<organism evidence="11 12">
    <name type="scientific">Sulfurisoma sediminicola</name>
    <dbReference type="NCBI Taxonomy" id="1381557"/>
    <lineage>
        <taxon>Bacteria</taxon>
        <taxon>Pseudomonadati</taxon>
        <taxon>Pseudomonadota</taxon>
        <taxon>Betaproteobacteria</taxon>
        <taxon>Nitrosomonadales</taxon>
        <taxon>Sterolibacteriaceae</taxon>
        <taxon>Sulfurisoma</taxon>
    </lineage>
</organism>
<proteinExistence type="inferred from homology"/>
<dbReference type="Gene3D" id="3.30.1400.10">
    <property type="entry name" value="ZipA, C-terminal FtsZ-binding domain"/>
    <property type="match status" value="1"/>
</dbReference>
<gene>
    <name evidence="11" type="ORF">DFR35_1344</name>
</gene>
<comment type="function">
    <text evidence="8">Essential cell division protein that stabilizes the FtsZ protofilaments by cross-linking them and that serves as a cytoplasmic membrane anchor for the Z ring. Also required for the recruitment to the septal ring of downstream cell division proteins.</text>
</comment>
<name>A0A497XCN9_9PROT</name>
<dbReference type="SMART" id="SM00771">
    <property type="entry name" value="ZipA_C"/>
    <property type="match status" value="1"/>
</dbReference>
<comment type="caution">
    <text evidence="11">The sequence shown here is derived from an EMBL/GenBank/DDBJ whole genome shotgun (WGS) entry which is preliminary data.</text>
</comment>
<dbReference type="SUPFAM" id="SSF64383">
    <property type="entry name" value="Cell-division protein ZipA, C-terminal domain"/>
    <property type="match status" value="1"/>
</dbReference>
<keyword evidence="7 8" id="KW-0131">Cell cycle</keyword>
<dbReference type="RefSeq" id="WP_121240942.1">
    <property type="nucleotide sequence ID" value="NZ_BHVV01000006.1"/>
</dbReference>
<protein>
    <recommendedName>
        <fullName evidence="8">Cell division protein ZipA</fullName>
    </recommendedName>
</protein>
<evidence type="ECO:0000259" key="10">
    <source>
        <dbReference type="SMART" id="SM00771"/>
    </source>
</evidence>
<dbReference type="Proteomes" id="UP000268908">
    <property type="component" value="Unassembled WGS sequence"/>
</dbReference>
<keyword evidence="6 9" id="KW-0472">Membrane</keyword>